<accession>A0ABS1CRN0</accession>
<dbReference type="Proteomes" id="UP000697995">
    <property type="component" value="Unassembled WGS sequence"/>
</dbReference>
<evidence type="ECO:0000313" key="2">
    <source>
        <dbReference type="EMBL" id="MBK1657105.1"/>
    </source>
</evidence>
<keyword evidence="3" id="KW-1185">Reference proteome</keyword>
<name>A0ABS1CRN0_9PROT</name>
<dbReference type="EMBL" id="NRSG01000009">
    <property type="protein sequence ID" value="MBK1657105.1"/>
    <property type="molecule type" value="Genomic_DNA"/>
</dbReference>
<evidence type="ECO:0000256" key="1">
    <source>
        <dbReference type="SAM" id="MobiDB-lite"/>
    </source>
</evidence>
<gene>
    <name evidence="2" type="ORF">CKO45_02530</name>
</gene>
<evidence type="ECO:0000313" key="3">
    <source>
        <dbReference type="Proteomes" id="UP000697995"/>
    </source>
</evidence>
<comment type="caution">
    <text evidence="2">The sequence shown here is derived from an EMBL/GenBank/DDBJ whole genome shotgun (WGS) entry which is preliminary data.</text>
</comment>
<feature type="region of interest" description="Disordered" evidence="1">
    <location>
        <begin position="193"/>
        <end position="216"/>
    </location>
</feature>
<organism evidence="2 3">
    <name type="scientific">Paracraurococcus ruber</name>
    <dbReference type="NCBI Taxonomy" id="77675"/>
    <lineage>
        <taxon>Bacteria</taxon>
        <taxon>Pseudomonadati</taxon>
        <taxon>Pseudomonadota</taxon>
        <taxon>Alphaproteobacteria</taxon>
        <taxon>Acetobacterales</taxon>
        <taxon>Roseomonadaceae</taxon>
        <taxon>Paracraurococcus</taxon>
    </lineage>
</organism>
<reference evidence="2 3" key="1">
    <citation type="journal article" date="2020" name="Microorganisms">
        <title>Osmotic Adaptation and Compatible Solute Biosynthesis of Phototrophic Bacteria as Revealed from Genome Analyses.</title>
        <authorList>
            <person name="Imhoff J.F."/>
            <person name="Rahn T."/>
            <person name="Kunzel S."/>
            <person name="Keller A."/>
            <person name="Neulinger S.C."/>
        </authorList>
    </citation>
    <scope>NUCLEOTIDE SEQUENCE [LARGE SCALE GENOMIC DNA]</scope>
    <source>
        <strain evidence="2 3">DSM 15382</strain>
    </source>
</reference>
<sequence length="482" mass="49399">MSATLLATPDLRLSLDATARPRAEAGFDLVLIGHAPGLHRPQAARPLADAVALAGFDAAAARLRGAESTPGGLHGVPLPLPDAESFARIFPAADSTPTQLGSRIAGRRAFLPRAVRDAFRAGAGRVWVVTVAEPPPGAEADAVLDSLGLGAAGPGDPARPGSLAGIGLALAIPDAALVALPDLERLLIAAGASRPDAPVPPREPPEFRPDRPAPPPRLFTLPPDGPAHAPPAPAVLLSRLALLLARWRPDMQALITLPDPPAAAVAALRDRLAPEGRLAALDRLQLLHPLLRGTDGETGTASGAIAGAIAAGAARDGPWRSIAGRPLALAAMPVLAHAPATVAALRAQGIGVLTGRAGLLRLDDEATPAPAEGAVGRPAEVVRFLGWLQRRLRRLGEALAFETLPDDGRTEIALRGFLLDLLARGALRGATAEDAFRLAPLRFLPEGAAGFEIRLAPSLPVEAIAIRLVATPAGLTVEAGLA</sequence>
<dbReference type="RefSeq" id="WP_158291937.1">
    <property type="nucleotide sequence ID" value="NZ_NRSG01000009.1"/>
</dbReference>
<evidence type="ECO:0008006" key="4">
    <source>
        <dbReference type="Google" id="ProtNLM"/>
    </source>
</evidence>
<protein>
    <recommendedName>
        <fullName evidence="4">Phage tail sheath protein</fullName>
    </recommendedName>
</protein>
<proteinExistence type="predicted"/>